<dbReference type="Pfam" id="PF00659">
    <property type="entry name" value="POLO_box"/>
    <property type="match status" value="2"/>
</dbReference>
<dbReference type="CDD" id="cd14099">
    <property type="entry name" value="STKc_PLK"/>
    <property type="match status" value="1"/>
</dbReference>
<dbReference type="InterPro" id="IPR000719">
    <property type="entry name" value="Prot_kinase_dom"/>
</dbReference>
<dbReference type="SMART" id="SM00220">
    <property type="entry name" value="S_TKc"/>
    <property type="match status" value="1"/>
</dbReference>
<feature type="region of interest" description="Disordered" evidence="9">
    <location>
        <begin position="1"/>
        <end position="62"/>
    </location>
</feature>
<keyword evidence="6 7" id="KW-0067">ATP-binding</keyword>
<dbReference type="PROSITE" id="PS00108">
    <property type="entry name" value="PROTEIN_KINASE_ST"/>
    <property type="match status" value="1"/>
</dbReference>
<dbReference type="GO" id="GO:0004674">
    <property type="term" value="F:protein serine/threonine kinase activity"/>
    <property type="evidence" value="ECO:0007669"/>
    <property type="project" value="UniProtKB-KW"/>
</dbReference>
<dbReference type="Proteomes" id="UP000015241">
    <property type="component" value="Unassembled WGS sequence"/>
</dbReference>
<dbReference type="PROSITE" id="PS50078">
    <property type="entry name" value="POLO_BOX"/>
    <property type="match status" value="2"/>
</dbReference>
<evidence type="ECO:0000313" key="13">
    <source>
        <dbReference type="Proteomes" id="UP000015241"/>
    </source>
</evidence>
<dbReference type="GO" id="GO:0000922">
    <property type="term" value="C:spindle pole"/>
    <property type="evidence" value="ECO:0007669"/>
    <property type="project" value="TreeGrafter"/>
</dbReference>
<dbReference type="GO" id="GO:0005634">
    <property type="term" value="C:nucleus"/>
    <property type="evidence" value="ECO:0007669"/>
    <property type="project" value="TreeGrafter"/>
</dbReference>
<comment type="catalytic activity">
    <reaction evidence="8">
        <text>L-threonyl-[protein] + ATP = O-phospho-L-threonyl-[protein] + ADP + H(+)</text>
        <dbReference type="Rhea" id="RHEA:46608"/>
        <dbReference type="Rhea" id="RHEA-COMP:11060"/>
        <dbReference type="Rhea" id="RHEA-COMP:11605"/>
        <dbReference type="ChEBI" id="CHEBI:15378"/>
        <dbReference type="ChEBI" id="CHEBI:30013"/>
        <dbReference type="ChEBI" id="CHEBI:30616"/>
        <dbReference type="ChEBI" id="CHEBI:61977"/>
        <dbReference type="ChEBI" id="CHEBI:456216"/>
        <dbReference type="EC" id="2.7.11.21"/>
    </reaction>
</comment>
<keyword evidence="3" id="KW-0677">Repeat</keyword>
<dbReference type="Gene3D" id="3.30.200.20">
    <property type="entry name" value="Phosphorylase Kinase, domain 1"/>
    <property type="match status" value="1"/>
</dbReference>
<dbReference type="GO" id="GO:0007052">
    <property type="term" value="P:mitotic spindle organization"/>
    <property type="evidence" value="ECO:0007669"/>
    <property type="project" value="TreeGrafter"/>
</dbReference>
<evidence type="ECO:0000256" key="2">
    <source>
        <dbReference type="ARBA" id="ARBA00022679"/>
    </source>
</evidence>
<dbReference type="InterPro" id="IPR033701">
    <property type="entry name" value="POLO_box_1"/>
</dbReference>
<keyword evidence="5 8" id="KW-0418">Kinase</keyword>
<dbReference type="GO" id="GO:0005524">
    <property type="term" value="F:ATP binding"/>
    <property type="evidence" value="ECO:0007669"/>
    <property type="project" value="UniProtKB-UniRule"/>
</dbReference>
<comment type="similarity">
    <text evidence="8">Belongs to the protein kinase superfamily. Ser/Thr protein kinase family. CDC5/Polo subfamily.</text>
</comment>
<evidence type="ECO:0000259" key="10">
    <source>
        <dbReference type="PROSITE" id="PS50011"/>
    </source>
</evidence>
<proteinExistence type="inferred from homology"/>
<dbReference type="PANTHER" id="PTHR24345:SF0">
    <property type="entry name" value="CELL CYCLE SERINE_THREONINE-PROTEIN KINASE CDC5_MSD2"/>
    <property type="match status" value="1"/>
</dbReference>
<evidence type="ECO:0000256" key="8">
    <source>
        <dbReference type="RuleBase" id="RU361162"/>
    </source>
</evidence>
<name>S8DYE3_FOMSC</name>
<dbReference type="EMBL" id="KE504193">
    <property type="protein sequence ID" value="EPS96158.1"/>
    <property type="molecule type" value="Genomic_DNA"/>
</dbReference>
<dbReference type="STRING" id="743788.S8DYE3"/>
<feature type="compositionally biased region" description="Basic and acidic residues" evidence="9">
    <location>
        <begin position="520"/>
        <end position="540"/>
    </location>
</feature>
<dbReference type="OrthoDB" id="408964at2759"/>
<dbReference type="InterPro" id="IPR000959">
    <property type="entry name" value="POLO_box_dom"/>
</dbReference>
<dbReference type="GO" id="GO:0000776">
    <property type="term" value="C:kinetochore"/>
    <property type="evidence" value="ECO:0007669"/>
    <property type="project" value="TreeGrafter"/>
</dbReference>
<evidence type="ECO:0000259" key="11">
    <source>
        <dbReference type="PROSITE" id="PS50078"/>
    </source>
</evidence>
<protein>
    <recommendedName>
        <fullName evidence="8">Serine/threonine-protein kinase</fullName>
        <ecNumber evidence="8">2.7.11.21</ecNumber>
    </recommendedName>
</protein>
<sequence>MSTPLYPSMAPPQRRNPLSAPTNHYAINQPYAPFAPPEKQRNPNDPPLPRQNVKVAPPSPPRVITDKSRTVQFTRVSMLGEGGFARVYEVMDARGRRAACKVVTKASLKTKKAKTKLYAEIKIHRSLDHPNIVRFQDCFEDDENVYMTLELCHNGSLMDMLRRRRRFTEPEARFFMVQLIGACQYMHTHQVIHRDLKLGNIFLDKHMNVKVGDFGLAALIENPGERKKTICGTPNYIAPEVLFDTANGHSFEVDTWSIGVILYTLVVGRPPFQTKDVKAIYKRIRDNEYEFPEDRAVSPHVKDLVQQILTPNPAARPTLYEIVEHPWFSVVPMPGYIPSTAHDGAPNFSHITRSVSEANLARLKRSAVLDEDQLTSINVPAPPPPADTMSSKSKGVTSSLAQQEKEFQRAVQPGSPISALLGAARQPLLVAPLMAPRGEPLLRKLQAAKAEARSPSRPSRLAALQNIVENEEDEEAKREEQRNKELQSQKARIVAQMVPNAGPPSACGQEDQENLPPAEYKPERERRGAGSSAPREKQREPVILNTEPAAVIPPSSSTSGLRVNGFDAAAQTLSAAFAAKAEGRVYRDPREGDDMPDPKVFIVSWVDYCNKYGMGYALTDGAVGVHFNDSTTMILSADKHHFDYISSRRSGSVYVRKNYTVSEYPEDLKTKVYLLKHFEKYIMDRLYGDYGFCYTDTERTKGMNFVQKYLRMKHVIVFKLSHDTLQFNFYDHSKIILSSQGLLVTHLDKDYIQTRFTLSQVMEIAMGPPAEDPDQLKFNQRLIDKIKYCKEVLNGIKNASSTSGSGSAHDEPRPRQTHGEEPDDLGVPGRQPVSSRSSKQSLR</sequence>
<dbReference type="PROSITE" id="PS00107">
    <property type="entry name" value="PROTEIN_KINASE_ATP"/>
    <property type="match status" value="1"/>
</dbReference>
<dbReference type="FunCoup" id="S8DYE3">
    <property type="interactions" value="263"/>
</dbReference>
<keyword evidence="1 8" id="KW-0723">Serine/threonine-protein kinase</keyword>
<dbReference type="Pfam" id="PF00069">
    <property type="entry name" value="Pkinase"/>
    <property type="match status" value="1"/>
</dbReference>
<evidence type="ECO:0000256" key="5">
    <source>
        <dbReference type="ARBA" id="ARBA00022777"/>
    </source>
</evidence>
<dbReference type="HOGENOM" id="CLU_000288_46_2_1"/>
<reference evidence="12 13" key="1">
    <citation type="journal article" date="2012" name="Science">
        <title>The Paleozoic origin of enzymatic lignin decomposition reconstructed from 31 fungal genomes.</title>
        <authorList>
            <person name="Floudas D."/>
            <person name="Binder M."/>
            <person name="Riley R."/>
            <person name="Barry K."/>
            <person name="Blanchette R.A."/>
            <person name="Henrissat B."/>
            <person name="Martinez A.T."/>
            <person name="Otillar R."/>
            <person name="Spatafora J.W."/>
            <person name="Yadav J.S."/>
            <person name="Aerts A."/>
            <person name="Benoit I."/>
            <person name="Boyd A."/>
            <person name="Carlson A."/>
            <person name="Copeland A."/>
            <person name="Coutinho P.M."/>
            <person name="de Vries R.P."/>
            <person name="Ferreira P."/>
            <person name="Findley K."/>
            <person name="Foster B."/>
            <person name="Gaskell J."/>
            <person name="Glotzer D."/>
            <person name="Gorecki P."/>
            <person name="Heitman J."/>
            <person name="Hesse C."/>
            <person name="Hori C."/>
            <person name="Igarashi K."/>
            <person name="Jurgens J.A."/>
            <person name="Kallen N."/>
            <person name="Kersten P."/>
            <person name="Kohler A."/>
            <person name="Kuees U."/>
            <person name="Kumar T.K.A."/>
            <person name="Kuo A."/>
            <person name="LaButti K."/>
            <person name="Larrondo L.F."/>
            <person name="Lindquist E."/>
            <person name="Ling A."/>
            <person name="Lombard V."/>
            <person name="Lucas S."/>
            <person name="Lundell T."/>
            <person name="Martin R."/>
            <person name="McLaughlin D.J."/>
            <person name="Morgenstern I."/>
            <person name="Morin E."/>
            <person name="Murat C."/>
            <person name="Nagy L.G."/>
            <person name="Nolan M."/>
            <person name="Ohm R.A."/>
            <person name="Patyshakuliyeva A."/>
            <person name="Rokas A."/>
            <person name="Ruiz-Duenas F.J."/>
            <person name="Sabat G."/>
            <person name="Salamov A."/>
            <person name="Samejima M."/>
            <person name="Schmutz J."/>
            <person name="Slot J.C."/>
            <person name="St John F."/>
            <person name="Stenlid J."/>
            <person name="Sun H."/>
            <person name="Sun S."/>
            <person name="Syed K."/>
            <person name="Tsang A."/>
            <person name="Wiebenga A."/>
            <person name="Young D."/>
            <person name="Pisabarro A."/>
            <person name="Eastwood D.C."/>
            <person name="Martin F."/>
            <person name="Cullen D."/>
            <person name="Grigoriev I.V."/>
            <person name="Hibbett D.S."/>
        </authorList>
    </citation>
    <scope>NUCLEOTIDE SEQUENCE</scope>
    <source>
        <strain evidence="13">FP-58527</strain>
    </source>
</reference>
<dbReference type="eggNOG" id="KOG0575">
    <property type="taxonomic scope" value="Eukaryota"/>
</dbReference>
<dbReference type="PANTHER" id="PTHR24345">
    <property type="entry name" value="SERINE/THREONINE-PROTEIN KINASE PLK"/>
    <property type="match status" value="1"/>
</dbReference>
<feature type="compositionally biased region" description="Polar residues" evidence="9">
    <location>
        <begin position="832"/>
        <end position="843"/>
    </location>
</feature>
<dbReference type="CDD" id="cd13118">
    <property type="entry name" value="POLO_box_1"/>
    <property type="match status" value="1"/>
</dbReference>
<gene>
    <name evidence="12" type="ORF">FOMPIDRAFT_152593</name>
</gene>
<feature type="domain" description="POLO box" evidence="11">
    <location>
        <begin position="601"/>
        <end position="684"/>
    </location>
</feature>
<dbReference type="InterPro" id="IPR017441">
    <property type="entry name" value="Protein_kinase_ATP_BS"/>
</dbReference>
<dbReference type="InterPro" id="IPR036947">
    <property type="entry name" value="POLO_box_dom_sf"/>
</dbReference>
<dbReference type="InParanoid" id="S8DYE3"/>
<dbReference type="CDD" id="cd13117">
    <property type="entry name" value="POLO_box_2"/>
    <property type="match status" value="1"/>
</dbReference>
<feature type="domain" description="POLO box" evidence="11">
    <location>
        <begin position="705"/>
        <end position="798"/>
    </location>
</feature>
<feature type="region of interest" description="Disordered" evidence="9">
    <location>
        <begin position="470"/>
        <end position="540"/>
    </location>
</feature>
<keyword evidence="13" id="KW-1185">Reference proteome</keyword>
<feature type="region of interest" description="Disordered" evidence="9">
    <location>
        <begin position="797"/>
        <end position="843"/>
    </location>
</feature>
<dbReference type="FunFam" id="3.30.200.20:FF:000091">
    <property type="entry name" value="Serine/threonine-protein kinase PLK"/>
    <property type="match status" value="1"/>
</dbReference>
<dbReference type="InterPro" id="IPR011009">
    <property type="entry name" value="Kinase-like_dom_sf"/>
</dbReference>
<dbReference type="SUPFAM" id="SSF56112">
    <property type="entry name" value="Protein kinase-like (PK-like)"/>
    <property type="match status" value="1"/>
</dbReference>
<dbReference type="InterPro" id="IPR008271">
    <property type="entry name" value="Ser/Thr_kinase_AS"/>
</dbReference>
<feature type="compositionally biased region" description="Basic and acidic residues" evidence="9">
    <location>
        <begin position="475"/>
        <end position="487"/>
    </location>
</feature>
<dbReference type="GO" id="GO:0005816">
    <property type="term" value="C:spindle pole body"/>
    <property type="evidence" value="ECO:0007669"/>
    <property type="project" value="TreeGrafter"/>
</dbReference>
<keyword evidence="2 8" id="KW-0808">Transferase</keyword>
<evidence type="ECO:0000256" key="4">
    <source>
        <dbReference type="ARBA" id="ARBA00022741"/>
    </source>
</evidence>
<feature type="compositionally biased region" description="Basic and acidic residues" evidence="9">
    <location>
        <begin position="808"/>
        <end position="820"/>
    </location>
</feature>
<feature type="compositionally biased region" description="Polar residues" evidence="9">
    <location>
        <begin position="797"/>
        <end position="806"/>
    </location>
</feature>
<dbReference type="GO" id="GO:0005737">
    <property type="term" value="C:cytoplasm"/>
    <property type="evidence" value="ECO:0007669"/>
    <property type="project" value="TreeGrafter"/>
</dbReference>
<evidence type="ECO:0000256" key="3">
    <source>
        <dbReference type="ARBA" id="ARBA00022737"/>
    </source>
</evidence>
<dbReference type="PROSITE" id="PS50011">
    <property type="entry name" value="PROTEIN_KINASE_DOM"/>
    <property type="match status" value="1"/>
</dbReference>
<dbReference type="EC" id="2.7.11.21" evidence="8"/>
<dbReference type="SUPFAM" id="SSF82615">
    <property type="entry name" value="Polo-box domain"/>
    <property type="match status" value="2"/>
</dbReference>
<feature type="domain" description="Protein kinase" evidence="10">
    <location>
        <begin position="73"/>
        <end position="328"/>
    </location>
</feature>
<evidence type="ECO:0000313" key="12">
    <source>
        <dbReference type="EMBL" id="EPS96158.1"/>
    </source>
</evidence>
<dbReference type="AlphaFoldDB" id="S8DYE3"/>
<feature type="compositionally biased region" description="Polar residues" evidence="9">
    <location>
        <begin position="388"/>
        <end position="402"/>
    </location>
</feature>
<dbReference type="Gene3D" id="1.10.510.10">
    <property type="entry name" value="Transferase(Phosphotransferase) domain 1"/>
    <property type="match status" value="1"/>
</dbReference>
<evidence type="ECO:0000256" key="6">
    <source>
        <dbReference type="ARBA" id="ARBA00022840"/>
    </source>
</evidence>
<dbReference type="InterPro" id="IPR033695">
    <property type="entry name" value="POLO_box_2"/>
</dbReference>
<evidence type="ECO:0000256" key="7">
    <source>
        <dbReference type="PROSITE-ProRule" id="PRU10141"/>
    </source>
</evidence>
<dbReference type="Gene3D" id="3.30.1120.30">
    <property type="entry name" value="POLO box domain"/>
    <property type="match status" value="2"/>
</dbReference>
<feature type="region of interest" description="Disordered" evidence="9">
    <location>
        <begin position="375"/>
        <end position="408"/>
    </location>
</feature>
<feature type="binding site" evidence="7">
    <location>
        <position position="101"/>
    </location>
    <ligand>
        <name>ATP</name>
        <dbReference type="ChEBI" id="CHEBI:30616"/>
    </ligand>
</feature>
<evidence type="ECO:0000256" key="9">
    <source>
        <dbReference type="SAM" id="MobiDB-lite"/>
    </source>
</evidence>
<keyword evidence="4 7" id="KW-0547">Nucleotide-binding</keyword>
<organism evidence="12 13">
    <name type="scientific">Fomitopsis schrenkii</name>
    <name type="common">Brown rot fungus</name>
    <dbReference type="NCBI Taxonomy" id="2126942"/>
    <lineage>
        <taxon>Eukaryota</taxon>
        <taxon>Fungi</taxon>
        <taxon>Dikarya</taxon>
        <taxon>Basidiomycota</taxon>
        <taxon>Agaricomycotina</taxon>
        <taxon>Agaricomycetes</taxon>
        <taxon>Polyporales</taxon>
        <taxon>Fomitopsis</taxon>
    </lineage>
</organism>
<evidence type="ECO:0000256" key="1">
    <source>
        <dbReference type="ARBA" id="ARBA00022527"/>
    </source>
</evidence>
<dbReference type="FunFam" id="1.10.510.10:FF:001669">
    <property type="entry name" value="Serine/threonine-protein kinase"/>
    <property type="match status" value="1"/>
</dbReference>
<accession>S8DYE3</accession>